<dbReference type="Pfam" id="PF01433">
    <property type="entry name" value="Peptidase_M1"/>
    <property type="match status" value="1"/>
</dbReference>
<evidence type="ECO:0000256" key="3">
    <source>
        <dbReference type="ARBA" id="ARBA00022622"/>
    </source>
</evidence>
<keyword evidence="6" id="KW-0378">Hydrolase</keyword>
<dbReference type="CDD" id="cd09601">
    <property type="entry name" value="M1_APN-Q_like"/>
    <property type="match status" value="1"/>
</dbReference>
<dbReference type="EMBL" id="OU900096">
    <property type="protein sequence ID" value="CAG9860831.1"/>
    <property type="molecule type" value="Genomic_DNA"/>
</dbReference>
<keyword evidence="9" id="KW-0449">Lipoprotein</keyword>
<dbReference type="InterPro" id="IPR014782">
    <property type="entry name" value="Peptidase_M1_dom"/>
</dbReference>
<dbReference type="InterPro" id="IPR045357">
    <property type="entry name" value="Aminopeptidase_N-like_N"/>
</dbReference>
<keyword evidence="7 11" id="KW-0862">Zinc</keyword>
<evidence type="ECO:0000259" key="15">
    <source>
        <dbReference type="Pfam" id="PF17900"/>
    </source>
</evidence>
<dbReference type="GO" id="GO:0070006">
    <property type="term" value="F:metalloaminopeptidase activity"/>
    <property type="evidence" value="ECO:0007669"/>
    <property type="project" value="TreeGrafter"/>
</dbReference>
<feature type="binding site" evidence="11">
    <location>
        <position position="320"/>
    </location>
    <ligand>
        <name>Zn(2+)</name>
        <dbReference type="ChEBI" id="CHEBI:29105"/>
        <note>catalytic</note>
    </ligand>
</feature>
<dbReference type="PANTHER" id="PTHR11533">
    <property type="entry name" value="PROTEASE M1 ZINC METALLOPROTEASE"/>
    <property type="match status" value="1"/>
</dbReference>
<dbReference type="GO" id="GO:0006508">
    <property type="term" value="P:proteolysis"/>
    <property type="evidence" value="ECO:0007669"/>
    <property type="project" value="UniProtKB-KW"/>
</dbReference>
<keyword evidence="4" id="KW-0645">Protease</keyword>
<evidence type="ECO:0000256" key="5">
    <source>
        <dbReference type="ARBA" id="ARBA00022723"/>
    </source>
</evidence>
<dbReference type="Gene3D" id="2.60.40.1910">
    <property type="match status" value="1"/>
</dbReference>
<dbReference type="Proteomes" id="UP001153712">
    <property type="component" value="Chromosome 3"/>
</dbReference>
<keyword evidence="13" id="KW-0732">Signal</keyword>
<dbReference type="PRINTS" id="PR00756">
    <property type="entry name" value="ALADIPTASE"/>
</dbReference>
<evidence type="ECO:0008006" key="18">
    <source>
        <dbReference type="Google" id="ProtNLM"/>
    </source>
</evidence>
<dbReference type="AlphaFoldDB" id="A0A9N9TRG2"/>
<evidence type="ECO:0000256" key="2">
    <source>
        <dbReference type="ARBA" id="ARBA00010136"/>
    </source>
</evidence>
<dbReference type="GO" id="GO:0005737">
    <property type="term" value="C:cytoplasm"/>
    <property type="evidence" value="ECO:0007669"/>
    <property type="project" value="TreeGrafter"/>
</dbReference>
<dbReference type="PANTHER" id="PTHR11533:SF299">
    <property type="entry name" value="AMINOPEPTIDASE"/>
    <property type="match status" value="1"/>
</dbReference>
<keyword evidence="17" id="KW-1185">Reference proteome</keyword>
<reference evidence="16" key="1">
    <citation type="submission" date="2022-01" db="EMBL/GenBank/DDBJ databases">
        <authorList>
            <person name="King R."/>
        </authorList>
    </citation>
    <scope>NUCLEOTIDE SEQUENCE</scope>
</reference>
<comment type="subcellular location">
    <subcellularLocation>
        <location evidence="1">Cell membrane</location>
        <topology evidence="1">Lipid-anchor</topology>
        <topology evidence="1">GPI-anchor</topology>
    </subcellularLocation>
</comment>
<dbReference type="GO" id="GO:0008270">
    <property type="term" value="F:zinc ion binding"/>
    <property type="evidence" value="ECO:0007669"/>
    <property type="project" value="InterPro"/>
</dbReference>
<dbReference type="InterPro" id="IPR042097">
    <property type="entry name" value="Aminopeptidase_N-like_N_sf"/>
</dbReference>
<evidence type="ECO:0000313" key="16">
    <source>
        <dbReference type="EMBL" id="CAG9860831.1"/>
    </source>
</evidence>
<evidence type="ECO:0000256" key="13">
    <source>
        <dbReference type="SAM" id="SignalP"/>
    </source>
</evidence>
<accession>A0A9N9TRG2</accession>
<dbReference type="GO" id="GO:0005615">
    <property type="term" value="C:extracellular space"/>
    <property type="evidence" value="ECO:0007669"/>
    <property type="project" value="TreeGrafter"/>
</dbReference>
<dbReference type="Gene3D" id="1.10.390.10">
    <property type="entry name" value="Neutral Protease Domain 2"/>
    <property type="match status" value="1"/>
</dbReference>
<evidence type="ECO:0000313" key="17">
    <source>
        <dbReference type="Proteomes" id="UP001153712"/>
    </source>
</evidence>
<keyword evidence="8" id="KW-0482">Metalloprotease</keyword>
<dbReference type="InterPro" id="IPR001930">
    <property type="entry name" value="Peptidase_M1"/>
</dbReference>
<proteinExistence type="inferred from homology"/>
<evidence type="ECO:0000256" key="7">
    <source>
        <dbReference type="ARBA" id="ARBA00022833"/>
    </source>
</evidence>
<organism evidence="16 17">
    <name type="scientific">Phyllotreta striolata</name>
    <name type="common">Striped flea beetle</name>
    <name type="synonym">Crioceris striolata</name>
    <dbReference type="NCBI Taxonomy" id="444603"/>
    <lineage>
        <taxon>Eukaryota</taxon>
        <taxon>Metazoa</taxon>
        <taxon>Ecdysozoa</taxon>
        <taxon>Arthropoda</taxon>
        <taxon>Hexapoda</taxon>
        <taxon>Insecta</taxon>
        <taxon>Pterygota</taxon>
        <taxon>Neoptera</taxon>
        <taxon>Endopterygota</taxon>
        <taxon>Coleoptera</taxon>
        <taxon>Polyphaga</taxon>
        <taxon>Cucujiformia</taxon>
        <taxon>Chrysomeloidea</taxon>
        <taxon>Chrysomelidae</taxon>
        <taxon>Galerucinae</taxon>
        <taxon>Alticini</taxon>
        <taxon>Phyllotreta</taxon>
    </lineage>
</organism>
<feature type="chain" id="PRO_5040304377" description="Aminopeptidase" evidence="13">
    <location>
        <begin position="21"/>
        <end position="700"/>
    </location>
</feature>
<dbReference type="GO" id="GO:0005886">
    <property type="term" value="C:plasma membrane"/>
    <property type="evidence" value="ECO:0007669"/>
    <property type="project" value="UniProtKB-SubCell"/>
</dbReference>
<feature type="domain" description="Peptidase M1 membrane alanine aminopeptidase" evidence="14">
    <location>
        <begin position="251"/>
        <end position="467"/>
    </location>
</feature>
<dbReference type="GO" id="GO:0043171">
    <property type="term" value="P:peptide catabolic process"/>
    <property type="evidence" value="ECO:0007669"/>
    <property type="project" value="TreeGrafter"/>
</dbReference>
<evidence type="ECO:0000256" key="9">
    <source>
        <dbReference type="ARBA" id="ARBA00023288"/>
    </source>
</evidence>
<dbReference type="InterPro" id="IPR027268">
    <property type="entry name" value="Peptidase_M4/M1_CTD_sf"/>
</dbReference>
<evidence type="ECO:0000256" key="6">
    <source>
        <dbReference type="ARBA" id="ARBA00022801"/>
    </source>
</evidence>
<sequence>MKVLLHVVFLTAHVYYLVNCEAGTYRLSPTEAVPTQYSITIRPDFENSVFSGEVSIQVTTKGELQCIVLHSSNLTIEEVKINGKNATYELQLFDKIGVSFATNETIQAGDQLVHIKYKGVIGRELGFIRASFENDDEIVKIYVTELEPDYARTVFPCFDEPIFKALFNLRLISPNETYKAISNMQEANKIKTAEGTVVYVFEQSPKMSTYLLSFAFTNPSYTYYENFMDIEGNQIPIRIHTVNASAEKNQFAFKCAETALQFYSTYTDEKYPLTKLDMVEYKRNLTAATENWGLITFREGLLTPSLRIYNKYQVKLVMFHELGHFWFGNLVTNKWWSDLWLQEGFATYMSYKLLAIDSKGKKDVVNEMRTFGFNDYFELDLTSNKPAIVSYLPTQSSIDDVFNELVYYKSAGMLYMLEDFIGEDTFQQIVQKFMKKYRFSTASTNDFILTAEEVVKSEPLRAFLKSYLYQKKFPVINVDVLDNGTYVLNQEPALTLSNTEKSEGLGQKWVIPVSYITDSGNISRFWFDEEENPAIREFPEAKWIVLNPTGMAVYRVAYSKKLWDQIIENFEEIPVASTESIILDLYYSFRINKVGCDTVINLMNRVKRDCRNKWVYFHTVIEHIKEGLICMDHKQEASLFWNFFVKRLEETEYGRHPLNIDAECDNEYILTGIEYKQHFEKCAAWITENLTEKESNAIPA</sequence>
<comment type="similarity">
    <text evidence="2">Belongs to the peptidase M1 family.</text>
</comment>
<keyword evidence="3" id="KW-0472">Membrane</keyword>
<keyword evidence="3" id="KW-0336">GPI-anchor</keyword>
<evidence type="ECO:0000259" key="14">
    <source>
        <dbReference type="Pfam" id="PF01433"/>
    </source>
</evidence>
<dbReference type="Pfam" id="PF17900">
    <property type="entry name" value="Peptidase_M1_N"/>
    <property type="match status" value="1"/>
</dbReference>
<evidence type="ECO:0000256" key="11">
    <source>
        <dbReference type="PIRSR" id="PIRSR634016-3"/>
    </source>
</evidence>
<evidence type="ECO:0000256" key="8">
    <source>
        <dbReference type="ARBA" id="ARBA00023049"/>
    </source>
</evidence>
<name>A0A9N9TRG2_PHYSR</name>
<keyword evidence="5 11" id="KW-0479">Metal-binding</keyword>
<feature type="site" description="Transition state stabilizer" evidence="12">
    <location>
        <position position="407"/>
    </location>
</feature>
<protein>
    <recommendedName>
        <fullName evidence="18">Aminopeptidase</fullName>
    </recommendedName>
</protein>
<dbReference type="InterPro" id="IPR050344">
    <property type="entry name" value="Peptidase_M1_aminopeptidases"/>
</dbReference>
<dbReference type="OrthoDB" id="10031169at2759"/>
<dbReference type="InterPro" id="IPR034016">
    <property type="entry name" value="M1_APN-typ"/>
</dbReference>
<comment type="cofactor">
    <cofactor evidence="11">
        <name>Zn(2+)</name>
        <dbReference type="ChEBI" id="CHEBI:29105"/>
    </cofactor>
    <text evidence="11">Binds 1 zinc ion per subunit.</text>
</comment>
<dbReference type="GO" id="GO:0042277">
    <property type="term" value="F:peptide binding"/>
    <property type="evidence" value="ECO:0007669"/>
    <property type="project" value="TreeGrafter"/>
</dbReference>
<dbReference type="SUPFAM" id="SSF63737">
    <property type="entry name" value="Leukotriene A4 hydrolase N-terminal domain"/>
    <property type="match status" value="1"/>
</dbReference>
<evidence type="ECO:0000256" key="4">
    <source>
        <dbReference type="ARBA" id="ARBA00022670"/>
    </source>
</evidence>
<dbReference type="SUPFAM" id="SSF55486">
    <property type="entry name" value="Metalloproteases ('zincins'), catalytic domain"/>
    <property type="match status" value="1"/>
</dbReference>
<feature type="signal peptide" evidence="13">
    <location>
        <begin position="1"/>
        <end position="20"/>
    </location>
</feature>
<keyword evidence="3" id="KW-0325">Glycoprotein</keyword>
<feature type="domain" description="Aminopeptidase N-like N-terminal" evidence="15">
    <location>
        <begin position="33"/>
        <end position="211"/>
    </location>
</feature>
<dbReference type="GO" id="GO:0098552">
    <property type="term" value="C:side of membrane"/>
    <property type="evidence" value="ECO:0007669"/>
    <property type="project" value="UniProtKB-KW"/>
</dbReference>
<feature type="active site" description="Proton acceptor" evidence="10">
    <location>
        <position position="321"/>
    </location>
</feature>
<gene>
    <name evidence="16" type="ORF">PHYEVI_LOCUS7179</name>
</gene>
<feature type="binding site" evidence="11">
    <location>
        <position position="324"/>
    </location>
    <ligand>
        <name>Zn(2+)</name>
        <dbReference type="ChEBI" id="CHEBI:29105"/>
        <note>catalytic</note>
    </ligand>
</feature>
<evidence type="ECO:0000256" key="12">
    <source>
        <dbReference type="PIRSR" id="PIRSR634016-4"/>
    </source>
</evidence>
<dbReference type="Gene3D" id="2.60.40.1730">
    <property type="entry name" value="tricorn interacting facor f3 domain"/>
    <property type="match status" value="1"/>
</dbReference>
<feature type="binding site" evidence="11">
    <location>
        <position position="343"/>
    </location>
    <ligand>
        <name>Zn(2+)</name>
        <dbReference type="ChEBI" id="CHEBI:29105"/>
        <note>catalytic</note>
    </ligand>
</feature>
<evidence type="ECO:0000256" key="10">
    <source>
        <dbReference type="PIRSR" id="PIRSR634016-1"/>
    </source>
</evidence>
<evidence type="ECO:0000256" key="1">
    <source>
        <dbReference type="ARBA" id="ARBA00004609"/>
    </source>
</evidence>